<feature type="compositionally biased region" description="Acidic residues" evidence="1">
    <location>
        <begin position="177"/>
        <end position="186"/>
    </location>
</feature>
<feature type="compositionally biased region" description="Acidic residues" evidence="1">
    <location>
        <begin position="234"/>
        <end position="243"/>
    </location>
</feature>
<dbReference type="GeneID" id="6369804"/>
<evidence type="ECO:0000256" key="1">
    <source>
        <dbReference type="SAM" id="MobiDB-lite"/>
    </source>
</evidence>
<feature type="region of interest" description="Disordered" evidence="1">
    <location>
        <begin position="170"/>
        <end position="301"/>
    </location>
</feature>
<evidence type="ECO:0000313" key="4">
    <source>
        <dbReference type="Proteomes" id="UP000001034"/>
    </source>
</evidence>
<protein>
    <recommendedName>
        <fullName evidence="2">Putative metallopeptidase domain-containing protein</fullName>
    </recommendedName>
</protein>
<dbReference type="RefSeq" id="YP_001949967.1">
    <property type="nucleotide sequence ID" value="NC_010811.2"/>
</dbReference>
<dbReference type="KEGG" id="vg:6369804"/>
<evidence type="ECO:0000313" key="3">
    <source>
        <dbReference type="EMBL" id="BAG41537.1"/>
    </source>
</evidence>
<reference evidence="3 4" key="1">
    <citation type="journal article" date="2010" name="Virology">
        <title>A jumbo phage infecting the phytopathogen Ralstonia solanacearum defines a new lineage of the Myoviridae family.</title>
        <authorList>
            <person name="Yamada T."/>
            <person name="Satoh S."/>
            <person name="Ishikawa H."/>
            <person name="Fujiwara A."/>
            <person name="Kawasaki T."/>
            <person name="Fujie M."/>
            <person name="Ogata H."/>
        </authorList>
    </citation>
    <scope>NUCLEOTIDE SEQUENCE [LARGE SCALE GENOMIC DNA]</scope>
</reference>
<feature type="compositionally biased region" description="Acidic residues" evidence="1">
    <location>
        <begin position="254"/>
        <end position="265"/>
    </location>
</feature>
<feature type="compositionally biased region" description="Acidic residues" evidence="1">
    <location>
        <begin position="212"/>
        <end position="226"/>
    </location>
</feature>
<sequence>MKKSTQDRVKSTAEYQKEFQELVKAVRNVSVPHFYLLDDSCAAFTEKGLAYVTGSYTALQFVWNKKYWDAMNLEERIFDLLHMCQHLLSGHYERMKPWLSGPTKDAAELAMELAANHTVLRNFALDPKRMPLLGSRMATVHNTLPELELSDSLSLEEYFFLLNQAQSNAQACGGQSEESDEDEESTPVDGQAQGKGQKAKGDTPKGSKKQENDDESEDEDGEEDGDGQSSGSEQSDDSDEDGEQHEQPDAGDGQSDDDPDPDEGTEDRGEQQDEREEGEDASADAPPPPKPLDSHGKSGVSPELLNNLLAHVKGQLEYREDQMDGEADEAMAKAFGRTAGTGDHEAEPMEKTPVDIDAQREWRKFAYRLERSLRKKEGATSWLPNKRYVALGLEEAGLCMPAYTAPRKSHVKAVVFLDTSASCDWMRTPFFTILTSIPKEIFEVATYTFTTKVHPFNPKAPRFHRGGTSFNGFEKVFDAEVAKDRTRNVKHYAFVITDGEVCQIFSPKNPADWWFIMLRPDSLAGRLGYTHHDSKSTTKWLNPKVNVMDLHPFLNPKMQAELARGVDIEW</sequence>
<feature type="domain" description="Putative metallopeptidase" evidence="2">
    <location>
        <begin position="60"/>
        <end position="217"/>
    </location>
</feature>
<feature type="compositionally biased region" description="Acidic residues" evidence="1">
    <location>
        <begin position="273"/>
        <end position="282"/>
    </location>
</feature>
<keyword evidence="4" id="KW-1185">Reference proteome</keyword>
<organism evidence="3 4">
    <name type="scientific">Ralstonia phage phiRSL1</name>
    <dbReference type="NCBI Taxonomy" id="1980924"/>
    <lineage>
        <taxon>Viruses</taxon>
        <taxon>Duplodnaviria</taxon>
        <taxon>Heunggongvirae</taxon>
        <taxon>Uroviricota</taxon>
        <taxon>Caudoviricetes</taxon>
        <taxon>Mieseafarmvirus</taxon>
        <taxon>Mieseafarmvirus RSL1</taxon>
    </lineage>
</organism>
<dbReference type="InterPro" id="IPR025154">
    <property type="entry name" value="Put_metallopeptidase_dom"/>
</dbReference>
<dbReference type="Pfam" id="PF13203">
    <property type="entry name" value="DUF2201_N"/>
    <property type="match status" value="1"/>
</dbReference>
<name>B2ZXW1_9CAUD</name>
<evidence type="ECO:0000259" key="2">
    <source>
        <dbReference type="Pfam" id="PF13203"/>
    </source>
</evidence>
<dbReference type="EMBL" id="AB366653">
    <property type="protein sequence ID" value="BAG41537.1"/>
    <property type="molecule type" value="Genomic_DNA"/>
</dbReference>
<proteinExistence type="predicted"/>
<feature type="compositionally biased region" description="Basic and acidic residues" evidence="1">
    <location>
        <begin position="199"/>
        <end position="211"/>
    </location>
</feature>
<accession>B2ZXW1</accession>
<dbReference type="Proteomes" id="UP000001034">
    <property type="component" value="Segment"/>
</dbReference>